<keyword evidence="2 6" id="KW-0547">Nucleotide-binding</keyword>
<keyword evidence="8" id="KW-1185">Reference proteome</keyword>
<comment type="subunit">
    <text evidence="6">Forms polymers.</text>
</comment>
<dbReference type="AlphaFoldDB" id="A0A0R1KS25"/>
<evidence type="ECO:0000313" key="7">
    <source>
        <dbReference type="EMBL" id="KRK82882.1"/>
    </source>
</evidence>
<keyword evidence="4 6" id="KW-0133">Cell shape</keyword>
<dbReference type="Proteomes" id="UP000051515">
    <property type="component" value="Unassembled WGS sequence"/>
</dbReference>
<keyword evidence="3 6" id="KW-0067">ATP-binding</keyword>
<dbReference type="SUPFAM" id="SSF53067">
    <property type="entry name" value="Actin-like ATPase domain"/>
    <property type="match status" value="2"/>
</dbReference>
<dbReference type="Gene3D" id="3.30.420.40">
    <property type="match status" value="2"/>
</dbReference>
<dbReference type="EMBL" id="AZDY01000037">
    <property type="protein sequence ID" value="KRK82882.1"/>
    <property type="molecule type" value="Genomic_DNA"/>
</dbReference>
<dbReference type="PRINTS" id="PR01652">
    <property type="entry name" value="SHAPEPROTEIN"/>
</dbReference>
<feature type="binding site" evidence="6">
    <location>
        <begin position="165"/>
        <end position="167"/>
    </location>
    <ligand>
        <name>ATP</name>
        <dbReference type="ChEBI" id="CHEBI:30616"/>
    </ligand>
</feature>
<sequence length="342" mass="36173">MCTLKERNKLFGIGSKKLGIDLGTANTLVYAEGKGIVLNEPSVVAKNNNTGEIVAVGSDAREMIGRTPGSISAIRPMRDGVIADYDTTAAMMKYFIEKTANNSKPSVMVCVPSGVTEVEKRAVIEATQHAGAREAYVIEEPFAAAIGAGLPVMDPTGNMVVDIGGGTTDVATISLGGIVSSRSIRVAGDKFDDSISAYIKSNYNLQIGERTAEDVKIQIGSASIEKAKEIESMQIRGRDLVTGLPKTVQLTGEDIATAIHENVQEIIETIKETLEETSPEIAADVIDHGIVLTGGGALLHHLPEVISEATGVPVFIAQDPLDCVAIGTGESLKNIDVMRRQK</sequence>
<dbReference type="PANTHER" id="PTHR42749:SF1">
    <property type="entry name" value="CELL SHAPE-DETERMINING PROTEIN MREB"/>
    <property type="match status" value="1"/>
</dbReference>
<evidence type="ECO:0000256" key="6">
    <source>
        <dbReference type="HAMAP-Rule" id="MF_02207"/>
    </source>
</evidence>
<dbReference type="Pfam" id="PF06723">
    <property type="entry name" value="MreB_Mbl"/>
    <property type="match status" value="1"/>
</dbReference>
<dbReference type="HAMAP" id="MF_02207">
    <property type="entry name" value="MreB"/>
    <property type="match status" value="1"/>
</dbReference>
<evidence type="ECO:0000256" key="5">
    <source>
        <dbReference type="ARBA" id="ARBA00023458"/>
    </source>
</evidence>
<dbReference type="InterPro" id="IPR043129">
    <property type="entry name" value="ATPase_NBD"/>
</dbReference>
<comment type="similarity">
    <text evidence="5 6">Belongs to the FtsA/MreB family.</text>
</comment>
<feature type="binding site" evidence="6">
    <location>
        <begin position="295"/>
        <end position="298"/>
    </location>
    <ligand>
        <name>ATP</name>
        <dbReference type="ChEBI" id="CHEBI:30616"/>
    </ligand>
</feature>
<evidence type="ECO:0000256" key="3">
    <source>
        <dbReference type="ARBA" id="ARBA00022840"/>
    </source>
</evidence>
<dbReference type="GO" id="GO:0000902">
    <property type="term" value="P:cell morphogenesis"/>
    <property type="evidence" value="ECO:0007669"/>
    <property type="project" value="InterPro"/>
</dbReference>
<proteinExistence type="inferred from homology"/>
<dbReference type="CDD" id="cd10225">
    <property type="entry name" value="ASKHA_NBD_MreB-like"/>
    <property type="match status" value="1"/>
</dbReference>
<name>A0A0R1KS25_9LACO</name>
<protein>
    <recommendedName>
        <fullName evidence="6">Cell shape-determining protein MreB</fullName>
    </recommendedName>
</protein>
<organism evidence="7 8">
    <name type="scientific">Companilactobacillus bobalius DSM 19674</name>
    <dbReference type="NCBI Taxonomy" id="1423788"/>
    <lineage>
        <taxon>Bacteria</taxon>
        <taxon>Bacillati</taxon>
        <taxon>Bacillota</taxon>
        <taxon>Bacilli</taxon>
        <taxon>Lactobacillales</taxon>
        <taxon>Lactobacillaceae</taxon>
        <taxon>Companilactobacillus</taxon>
        <taxon>Companilactobacillus bobalius</taxon>
    </lineage>
</organism>
<keyword evidence="1 6" id="KW-0963">Cytoplasm</keyword>
<dbReference type="InterPro" id="IPR056546">
    <property type="entry name" value="MreB_MamK-like"/>
</dbReference>
<feature type="binding site" evidence="6">
    <location>
        <begin position="24"/>
        <end position="26"/>
    </location>
    <ligand>
        <name>ATP</name>
        <dbReference type="ChEBI" id="CHEBI:30616"/>
    </ligand>
</feature>
<dbReference type="NCBIfam" id="TIGR00904">
    <property type="entry name" value="mreB"/>
    <property type="match status" value="1"/>
</dbReference>
<comment type="subcellular location">
    <subcellularLocation>
        <location evidence="6">Cytoplasm</location>
    </subcellularLocation>
    <text evidence="6">Membrane-associated.</text>
</comment>
<comment type="function">
    <text evidence="6">Forms membrane-associated dynamic filaments that are essential for cell shape determination. Acts by regulating cell wall synthesis and cell elongation, and thus cell shape. A feedback loop between cell geometry and MreB localization may maintain elongated cell shape by targeting cell wall growth to regions of negative cell wall curvature.</text>
</comment>
<reference evidence="7 8" key="1">
    <citation type="journal article" date="2015" name="Genome Announc.">
        <title>Expanding the biotechnology potential of lactobacilli through comparative genomics of 213 strains and associated genera.</title>
        <authorList>
            <person name="Sun Z."/>
            <person name="Harris H.M."/>
            <person name="McCann A."/>
            <person name="Guo C."/>
            <person name="Argimon S."/>
            <person name="Zhang W."/>
            <person name="Yang X."/>
            <person name="Jeffery I.B."/>
            <person name="Cooney J.C."/>
            <person name="Kagawa T.F."/>
            <person name="Liu W."/>
            <person name="Song Y."/>
            <person name="Salvetti E."/>
            <person name="Wrobel A."/>
            <person name="Rasinkangas P."/>
            <person name="Parkhill J."/>
            <person name="Rea M.C."/>
            <person name="O'Sullivan O."/>
            <person name="Ritari J."/>
            <person name="Douillard F.P."/>
            <person name="Paul Ross R."/>
            <person name="Yang R."/>
            <person name="Briner A.E."/>
            <person name="Felis G.E."/>
            <person name="de Vos W.M."/>
            <person name="Barrangou R."/>
            <person name="Klaenhammer T.R."/>
            <person name="Caufield P.W."/>
            <person name="Cui Y."/>
            <person name="Zhang H."/>
            <person name="O'Toole P.W."/>
        </authorList>
    </citation>
    <scope>NUCLEOTIDE SEQUENCE [LARGE SCALE GENOMIC DNA]</scope>
    <source>
        <strain evidence="7 8">DSM 19674</strain>
    </source>
</reference>
<dbReference type="GO" id="GO:0005524">
    <property type="term" value="F:ATP binding"/>
    <property type="evidence" value="ECO:0007669"/>
    <property type="project" value="UniProtKB-KW"/>
</dbReference>
<dbReference type="PATRIC" id="fig|1423788.3.peg.1739"/>
<evidence type="ECO:0000256" key="2">
    <source>
        <dbReference type="ARBA" id="ARBA00022741"/>
    </source>
</evidence>
<feature type="binding site" evidence="6">
    <location>
        <begin position="213"/>
        <end position="216"/>
    </location>
    <ligand>
        <name>ATP</name>
        <dbReference type="ChEBI" id="CHEBI:30616"/>
    </ligand>
</feature>
<dbReference type="PANTHER" id="PTHR42749">
    <property type="entry name" value="CELL SHAPE-DETERMINING PROTEIN MREB"/>
    <property type="match status" value="1"/>
</dbReference>
<dbReference type="STRING" id="1423788.FC78_GL001685"/>
<evidence type="ECO:0000256" key="1">
    <source>
        <dbReference type="ARBA" id="ARBA00022490"/>
    </source>
</evidence>
<gene>
    <name evidence="6" type="primary">mreB</name>
    <name evidence="7" type="ORF">FC78_GL001685</name>
</gene>
<comment type="caution">
    <text evidence="7">The sequence shown here is derived from an EMBL/GenBank/DDBJ whole genome shotgun (WGS) entry which is preliminary data.</text>
</comment>
<evidence type="ECO:0000256" key="4">
    <source>
        <dbReference type="ARBA" id="ARBA00022960"/>
    </source>
</evidence>
<evidence type="ECO:0000313" key="8">
    <source>
        <dbReference type="Proteomes" id="UP000051515"/>
    </source>
</evidence>
<dbReference type="GO" id="GO:0005737">
    <property type="term" value="C:cytoplasm"/>
    <property type="evidence" value="ECO:0007669"/>
    <property type="project" value="UniProtKB-SubCell"/>
</dbReference>
<accession>A0A0R1KS25</accession>
<dbReference type="InterPro" id="IPR004753">
    <property type="entry name" value="MreB"/>
</dbReference>
<dbReference type="NCBIfam" id="NF010539">
    <property type="entry name" value="PRK13927.1"/>
    <property type="match status" value="1"/>
</dbReference>
<dbReference type="GO" id="GO:0008360">
    <property type="term" value="P:regulation of cell shape"/>
    <property type="evidence" value="ECO:0007669"/>
    <property type="project" value="UniProtKB-UniRule"/>
</dbReference>